<dbReference type="EMBL" id="ASPP01000845">
    <property type="protein sequence ID" value="ETO36253.1"/>
    <property type="molecule type" value="Genomic_DNA"/>
</dbReference>
<evidence type="ECO:0000256" key="2">
    <source>
        <dbReference type="SAM" id="MobiDB-lite"/>
    </source>
</evidence>
<reference evidence="4 5" key="1">
    <citation type="journal article" date="2013" name="Curr. Biol.">
        <title>The Genome of the Foraminiferan Reticulomyxa filosa.</title>
        <authorList>
            <person name="Glockner G."/>
            <person name="Hulsmann N."/>
            <person name="Schleicher M."/>
            <person name="Noegel A.A."/>
            <person name="Eichinger L."/>
            <person name="Gallinger C."/>
            <person name="Pawlowski J."/>
            <person name="Sierra R."/>
            <person name="Euteneuer U."/>
            <person name="Pillet L."/>
            <person name="Moustafa A."/>
            <person name="Platzer M."/>
            <person name="Groth M."/>
            <person name="Szafranski K."/>
            <person name="Schliwa M."/>
        </authorList>
    </citation>
    <scope>NUCLEOTIDE SEQUENCE [LARGE SCALE GENOMIC DNA]</scope>
</reference>
<dbReference type="InterPro" id="IPR036236">
    <property type="entry name" value="Znf_C2H2_sf"/>
</dbReference>
<feature type="compositionally biased region" description="Pro residues" evidence="2">
    <location>
        <begin position="304"/>
        <end position="313"/>
    </location>
</feature>
<dbReference type="AlphaFoldDB" id="X6PDS2"/>
<feature type="region of interest" description="Disordered" evidence="2">
    <location>
        <begin position="299"/>
        <end position="318"/>
    </location>
</feature>
<dbReference type="Proteomes" id="UP000023152">
    <property type="component" value="Unassembled WGS sequence"/>
</dbReference>
<evidence type="ECO:0000259" key="3">
    <source>
        <dbReference type="PROSITE" id="PS50157"/>
    </source>
</evidence>
<keyword evidence="1" id="KW-0863">Zinc-finger</keyword>
<feature type="domain" description="C2H2-type" evidence="3">
    <location>
        <begin position="416"/>
        <end position="443"/>
    </location>
</feature>
<feature type="region of interest" description="Disordered" evidence="2">
    <location>
        <begin position="1"/>
        <end position="26"/>
    </location>
</feature>
<dbReference type="SUPFAM" id="SSF57667">
    <property type="entry name" value="beta-beta-alpha zinc fingers"/>
    <property type="match status" value="1"/>
</dbReference>
<dbReference type="OrthoDB" id="427030at2759"/>
<evidence type="ECO:0000313" key="5">
    <source>
        <dbReference type="Proteomes" id="UP000023152"/>
    </source>
</evidence>
<evidence type="ECO:0000313" key="4">
    <source>
        <dbReference type="EMBL" id="ETO36253.1"/>
    </source>
</evidence>
<dbReference type="PROSITE" id="PS00028">
    <property type="entry name" value="ZINC_FINGER_C2H2_1"/>
    <property type="match status" value="1"/>
</dbReference>
<gene>
    <name evidence="4" type="ORF">RFI_00807</name>
</gene>
<keyword evidence="5" id="KW-1185">Reference proteome</keyword>
<feature type="compositionally biased region" description="Low complexity" evidence="2">
    <location>
        <begin position="87"/>
        <end position="104"/>
    </location>
</feature>
<dbReference type="GO" id="GO:0008270">
    <property type="term" value="F:zinc ion binding"/>
    <property type="evidence" value="ECO:0007669"/>
    <property type="project" value="UniProtKB-KW"/>
</dbReference>
<keyword evidence="1" id="KW-0862">Zinc</keyword>
<dbReference type="InterPro" id="IPR013087">
    <property type="entry name" value="Znf_C2H2_type"/>
</dbReference>
<protein>
    <recommendedName>
        <fullName evidence="3">C2H2-type domain-containing protein</fullName>
    </recommendedName>
</protein>
<proteinExistence type="predicted"/>
<name>X6PDS2_RETFI</name>
<accession>X6PDS2</accession>
<evidence type="ECO:0000256" key="1">
    <source>
        <dbReference type="PROSITE-ProRule" id="PRU00042"/>
    </source>
</evidence>
<keyword evidence="1" id="KW-0479">Metal-binding</keyword>
<feature type="region of interest" description="Disordered" evidence="2">
    <location>
        <begin position="86"/>
        <end position="105"/>
    </location>
</feature>
<dbReference type="PROSITE" id="PS50157">
    <property type="entry name" value="ZINC_FINGER_C2H2_2"/>
    <property type="match status" value="1"/>
</dbReference>
<comment type="caution">
    <text evidence="4">The sequence shown here is derived from an EMBL/GenBank/DDBJ whole genome shotgun (WGS) entry which is preliminary data.</text>
</comment>
<dbReference type="Gene3D" id="3.30.160.60">
    <property type="entry name" value="Classic Zinc Finger"/>
    <property type="match status" value="1"/>
</dbReference>
<sequence>MVGQKMLSATTTTTTMTAREESVEKSNGRKHVILLLPYKEPSVSTSNEQDAHCPMKCSELHSVGVDGGNSKAMDFLSPVVSFVCDNSSSSSSSGTSNSYSISSGSDHRQLMLGANHITTEEAIQYIPTVTNVFPYPVESSVGINSFNSLNNSSSNIHNRHQSYCRNDMNGGNGSVVVGTNEPNMVVQLMDISNSINNNNSNNNNNNNNNNLANQDHVVKIGRMLNVGNNVTGNSIGIANSGLITNINTNTALSQMTMKPFSMPETPNCVVLTHTYNSTNDSVLCARRIHDHSGWNPHLDISSSLPPPPPPMPPTSVVSSSLTIPLQTNTKLCFNDNDPFLNHIVQSMEVKREPDCFLSNNNSNNNNNNNTSYCYPNTCRDTSYVTSSCPSTTTLIHPPSTRHRMVKRCCHISEKKFLCNVCGKRYKYETNLITHAKVHTEQALDCPYCHKVWP</sequence>
<organism evidence="4 5">
    <name type="scientific">Reticulomyxa filosa</name>
    <dbReference type="NCBI Taxonomy" id="46433"/>
    <lineage>
        <taxon>Eukaryota</taxon>
        <taxon>Sar</taxon>
        <taxon>Rhizaria</taxon>
        <taxon>Retaria</taxon>
        <taxon>Foraminifera</taxon>
        <taxon>Monothalamids</taxon>
        <taxon>Reticulomyxidae</taxon>
        <taxon>Reticulomyxa</taxon>
    </lineage>
</organism>